<dbReference type="AlphaFoldDB" id="A0A316HN72"/>
<keyword evidence="1" id="KW-1133">Transmembrane helix</keyword>
<protein>
    <submittedName>
        <fullName evidence="2">Uncharacterized protein</fullName>
    </submittedName>
</protein>
<accession>A0A316HN72</accession>
<sequence length="41" mass="4169">MTEGVLRPVHGTGVVATVLIGVVALTKVLVAVLAWLTVDAV</sequence>
<proteinExistence type="predicted"/>
<keyword evidence="1" id="KW-0472">Membrane</keyword>
<comment type="caution">
    <text evidence="2">The sequence shown here is derived from an EMBL/GenBank/DDBJ whole genome shotgun (WGS) entry which is preliminary data.</text>
</comment>
<name>A0A316HN72_9PSEU</name>
<evidence type="ECO:0000313" key="2">
    <source>
        <dbReference type="EMBL" id="PWK82037.1"/>
    </source>
</evidence>
<gene>
    <name evidence="2" type="ORF">C8D88_115153</name>
</gene>
<reference evidence="2 3" key="1">
    <citation type="submission" date="2018-05" db="EMBL/GenBank/DDBJ databases">
        <title>Genomic Encyclopedia of Type Strains, Phase IV (KMG-IV): sequencing the most valuable type-strain genomes for metagenomic binning, comparative biology and taxonomic classification.</title>
        <authorList>
            <person name="Goeker M."/>
        </authorList>
    </citation>
    <scope>NUCLEOTIDE SEQUENCE [LARGE SCALE GENOMIC DNA]</scope>
    <source>
        <strain evidence="2 3">DSM 45480</strain>
    </source>
</reference>
<evidence type="ECO:0000313" key="3">
    <source>
        <dbReference type="Proteomes" id="UP000246005"/>
    </source>
</evidence>
<keyword evidence="1" id="KW-0812">Transmembrane</keyword>
<organism evidence="2 3">
    <name type="scientific">Lentzea atacamensis</name>
    <dbReference type="NCBI Taxonomy" id="531938"/>
    <lineage>
        <taxon>Bacteria</taxon>
        <taxon>Bacillati</taxon>
        <taxon>Actinomycetota</taxon>
        <taxon>Actinomycetes</taxon>
        <taxon>Pseudonocardiales</taxon>
        <taxon>Pseudonocardiaceae</taxon>
        <taxon>Lentzea</taxon>
    </lineage>
</organism>
<feature type="transmembrane region" description="Helical" evidence="1">
    <location>
        <begin position="12"/>
        <end position="36"/>
    </location>
</feature>
<evidence type="ECO:0000256" key="1">
    <source>
        <dbReference type="SAM" id="Phobius"/>
    </source>
</evidence>
<dbReference type="RefSeq" id="WP_267900106.1">
    <property type="nucleotide sequence ID" value="NZ_QGHB01000015.1"/>
</dbReference>
<dbReference type="Proteomes" id="UP000246005">
    <property type="component" value="Unassembled WGS sequence"/>
</dbReference>
<dbReference type="EMBL" id="QGHB01000015">
    <property type="protein sequence ID" value="PWK82037.1"/>
    <property type="molecule type" value="Genomic_DNA"/>
</dbReference>